<gene>
    <name evidence="8" type="ORF">R1sor_008873</name>
</gene>
<feature type="compositionally biased region" description="Polar residues" evidence="6">
    <location>
        <begin position="228"/>
        <end position="242"/>
    </location>
</feature>
<protein>
    <recommendedName>
        <fullName evidence="7">BHLH domain-containing protein</fullName>
    </recommendedName>
</protein>
<feature type="region of interest" description="Disordered" evidence="6">
    <location>
        <begin position="63"/>
        <end position="92"/>
    </location>
</feature>
<dbReference type="AlphaFoldDB" id="A0ABD3HA74"/>
<dbReference type="Proteomes" id="UP001633002">
    <property type="component" value="Unassembled WGS sequence"/>
</dbReference>
<comment type="subcellular location">
    <subcellularLocation>
        <location evidence="1">Nucleus</location>
    </subcellularLocation>
</comment>
<reference evidence="8 9" key="1">
    <citation type="submission" date="2024-09" db="EMBL/GenBank/DDBJ databases">
        <title>Chromosome-scale assembly of Riccia sorocarpa.</title>
        <authorList>
            <person name="Paukszto L."/>
        </authorList>
    </citation>
    <scope>NUCLEOTIDE SEQUENCE [LARGE SCALE GENOMIC DNA]</scope>
    <source>
        <strain evidence="8">LP-2024</strain>
        <tissue evidence="8">Aerial parts of the thallus</tissue>
    </source>
</reference>
<feature type="compositionally biased region" description="Polar residues" evidence="6">
    <location>
        <begin position="262"/>
        <end position="282"/>
    </location>
</feature>
<name>A0ABD3HA74_9MARC</name>
<evidence type="ECO:0000259" key="7">
    <source>
        <dbReference type="PROSITE" id="PS50888"/>
    </source>
</evidence>
<evidence type="ECO:0000256" key="3">
    <source>
        <dbReference type="ARBA" id="ARBA00023125"/>
    </source>
</evidence>
<sequence>MFRYYGIVVAKCWSGSAVTSAVKSEGPYIVSQSTTSSVVDTTNSSNRFTGLSLASQMQFMDHSGKDVSQPLSNTSDSGTAVESDQSQSGFSVVTSTQRSKITSDSVLHDSTLGVNMPSFELDSVWRFSYPVCNTPTRQLDGFKSKSSAQYKAAGQCLYPVVIQDDSSLDRCVPASSTVSSTSDGPATEAEQEEDVFVNGTATSVDLLSLTSFTLCSPRLDHGTSLASSLAIPSTHSGDTTPSADKDRSSRLHSPLMEPESCLGNQTLRSVSADVGQNSSASESKIRNDDDMVLVPPEPSSQAPERKPQNEIHLQTSSNMELTWEHKSPALDGSENWSTKRLKSAPPSSPTRPVLPLQETFLAPGLLGFKAINVDPPTPYTPPYLMRNNSSGAYQVPGIPTVGGTPATFTMFPAGVSEAASCPFVAPPQIVFGASFPSVVNIDFREIENSRPKRRNVKISKDPQSVAARHRRERISDRIRVLQRLVPGGTKMDTASMLDEAISYVKFLKLQVQTLESCGNVGFDPRIQFPTYYPVRPVQGDCSTVSQMTAPGLAPDNGDYLSAVRQSSLKFPDGYREQFCH</sequence>
<dbReference type="EMBL" id="JBJQOH010000005">
    <property type="protein sequence ID" value="KAL3686299.1"/>
    <property type="molecule type" value="Genomic_DNA"/>
</dbReference>
<dbReference type="GO" id="GO:0005634">
    <property type="term" value="C:nucleus"/>
    <property type="evidence" value="ECO:0007669"/>
    <property type="project" value="UniProtKB-SubCell"/>
</dbReference>
<dbReference type="InterPro" id="IPR045843">
    <property type="entry name" value="IND-like"/>
</dbReference>
<dbReference type="PANTHER" id="PTHR45914:SF12">
    <property type="entry name" value="TRANSCRIPTION FACTOR BHLH87"/>
    <property type="match status" value="1"/>
</dbReference>
<comment type="caution">
    <text evidence="8">The sequence shown here is derived from an EMBL/GenBank/DDBJ whole genome shotgun (WGS) entry which is preliminary data.</text>
</comment>
<keyword evidence="5" id="KW-0539">Nucleus</keyword>
<dbReference type="InterPro" id="IPR011598">
    <property type="entry name" value="bHLH_dom"/>
</dbReference>
<evidence type="ECO:0000256" key="2">
    <source>
        <dbReference type="ARBA" id="ARBA00023015"/>
    </source>
</evidence>
<dbReference type="Gene3D" id="4.10.280.10">
    <property type="entry name" value="Helix-loop-helix DNA-binding domain"/>
    <property type="match status" value="1"/>
</dbReference>
<dbReference type="FunFam" id="4.10.280.10:FF:000053">
    <property type="entry name" value="BHLH transcription factor"/>
    <property type="match status" value="1"/>
</dbReference>
<keyword evidence="9" id="KW-1185">Reference proteome</keyword>
<evidence type="ECO:0000256" key="1">
    <source>
        <dbReference type="ARBA" id="ARBA00004123"/>
    </source>
</evidence>
<evidence type="ECO:0000313" key="9">
    <source>
        <dbReference type="Proteomes" id="UP001633002"/>
    </source>
</evidence>
<dbReference type="PROSITE" id="PS50888">
    <property type="entry name" value="BHLH"/>
    <property type="match status" value="1"/>
</dbReference>
<feature type="region of interest" description="Disordered" evidence="6">
    <location>
        <begin position="328"/>
        <end position="354"/>
    </location>
</feature>
<feature type="region of interest" description="Disordered" evidence="6">
    <location>
        <begin position="172"/>
        <end position="193"/>
    </location>
</feature>
<dbReference type="PANTHER" id="PTHR45914">
    <property type="entry name" value="TRANSCRIPTION FACTOR HEC3-RELATED"/>
    <property type="match status" value="1"/>
</dbReference>
<feature type="compositionally biased region" description="Polar residues" evidence="6">
    <location>
        <begin position="174"/>
        <end position="184"/>
    </location>
</feature>
<organism evidence="8 9">
    <name type="scientific">Riccia sorocarpa</name>
    <dbReference type="NCBI Taxonomy" id="122646"/>
    <lineage>
        <taxon>Eukaryota</taxon>
        <taxon>Viridiplantae</taxon>
        <taxon>Streptophyta</taxon>
        <taxon>Embryophyta</taxon>
        <taxon>Marchantiophyta</taxon>
        <taxon>Marchantiopsida</taxon>
        <taxon>Marchantiidae</taxon>
        <taxon>Marchantiales</taxon>
        <taxon>Ricciaceae</taxon>
        <taxon>Riccia</taxon>
    </lineage>
</organism>
<keyword evidence="4" id="KW-0804">Transcription</keyword>
<accession>A0ABD3HA74</accession>
<feature type="compositionally biased region" description="Polar residues" evidence="6">
    <location>
        <begin position="69"/>
        <end position="92"/>
    </location>
</feature>
<dbReference type="SUPFAM" id="SSF47459">
    <property type="entry name" value="HLH, helix-loop-helix DNA-binding domain"/>
    <property type="match status" value="1"/>
</dbReference>
<evidence type="ECO:0000256" key="6">
    <source>
        <dbReference type="SAM" id="MobiDB-lite"/>
    </source>
</evidence>
<dbReference type="SMART" id="SM00353">
    <property type="entry name" value="HLH"/>
    <property type="match status" value="1"/>
</dbReference>
<proteinExistence type="predicted"/>
<feature type="region of interest" description="Disordered" evidence="6">
    <location>
        <begin position="228"/>
        <end position="309"/>
    </location>
</feature>
<keyword evidence="2" id="KW-0805">Transcription regulation</keyword>
<dbReference type="Pfam" id="PF00010">
    <property type="entry name" value="HLH"/>
    <property type="match status" value="1"/>
</dbReference>
<dbReference type="InterPro" id="IPR036638">
    <property type="entry name" value="HLH_DNA-bd_sf"/>
</dbReference>
<evidence type="ECO:0000256" key="5">
    <source>
        <dbReference type="ARBA" id="ARBA00023242"/>
    </source>
</evidence>
<dbReference type="GO" id="GO:0003677">
    <property type="term" value="F:DNA binding"/>
    <property type="evidence" value="ECO:0007669"/>
    <property type="project" value="UniProtKB-KW"/>
</dbReference>
<keyword evidence="3" id="KW-0238">DNA-binding</keyword>
<evidence type="ECO:0000313" key="8">
    <source>
        <dbReference type="EMBL" id="KAL3686299.1"/>
    </source>
</evidence>
<dbReference type="CDD" id="cd11454">
    <property type="entry name" value="bHLH_AtIND_like"/>
    <property type="match status" value="1"/>
</dbReference>
<evidence type="ECO:0000256" key="4">
    <source>
        <dbReference type="ARBA" id="ARBA00023163"/>
    </source>
</evidence>
<feature type="domain" description="BHLH" evidence="7">
    <location>
        <begin position="458"/>
        <end position="507"/>
    </location>
</feature>